<dbReference type="SUPFAM" id="SSF53335">
    <property type="entry name" value="S-adenosyl-L-methionine-dependent methyltransferases"/>
    <property type="match status" value="1"/>
</dbReference>
<dbReference type="PANTHER" id="PTHR43861">
    <property type="entry name" value="TRANS-ACONITATE 2-METHYLTRANSFERASE-RELATED"/>
    <property type="match status" value="1"/>
</dbReference>
<reference evidence="4" key="1">
    <citation type="submission" date="2023-10" db="EMBL/GenBank/DDBJ databases">
        <title>Screening of Alkalihalophilus pseudofirmusBZ-TG-HK211 and Its Alleviation of Salt Stress on Rapeseed Growth.</title>
        <authorList>
            <person name="Zhao B."/>
            <person name="Guo T."/>
        </authorList>
    </citation>
    <scope>NUCLEOTIDE SEQUENCE</scope>
    <source>
        <strain evidence="4">BZ-TG-HK211</strain>
    </source>
</reference>
<evidence type="ECO:0000313" key="5">
    <source>
        <dbReference type="Proteomes" id="UP001285636"/>
    </source>
</evidence>
<dbReference type="InterPro" id="IPR029063">
    <property type="entry name" value="SAM-dependent_MTases_sf"/>
</dbReference>
<comment type="caution">
    <text evidence="4">The sequence shown here is derived from an EMBL/GenBank/DDBJ whole genome shotgun (WGS) entry which is preliminary data.</text>
</comment>
<evidence type="ECO:0000259" key="3">
    <source>
        <dbReference type="Pfam" id="PF13649"/>
    </source>
</evidence>
<evidence type="ECO:0000313" key="4">
    <source>
        <dbReference type="EMBL" id="MDV2883909.1"/>
    </source>
</evidence>
<dbReference type="CDD" id="cd02440">
    <property type="entry name" value="AdoMet_MTases"/>
    <property type="match status" value="1"/>
</dbReference>
<dbReference type="AlphaFoldDB" id="A0AAJ2NK21"/>
<accession>A0AAJ2NK21</accession>
<feature type="domain" description="Methyltransferase" evidence="3">
    <location>
        <begin position="40"/>
        <end position="133"/>
    </location>
</feature>
<dbReference type="EC" id="2.1.1.-" evidence="4"/>
<dbReference type="Gene3D" id="2.20.25.110">
    <property type="entry name" value="S-adenosyl-L-methionine-dependent methyltransferases"/>
    <property type="match status" value="1"/>
</dbReference>
<dbReference type="PANTHER" id="PTHR43861:SF1">
    <property type="entry name" value="TRANS-ACONITATE 2-METHYLTRANSFERASE"/>
    <property type="match status" value="1"/>
</dbReference>
<keyword evidence="2 4" id="KW-0808">Transferase</keyword>
<dbReference type="EMBL" id="JAWJAY010000001">
    <property type="protein sequence ID" value="MDV2883909.1"/>
    <property type="molecule type" value="Genomic_DNA"/>
</dbReference>
<dbReference type="RefSeq" id="WP_323465729.1">
    <property type="nucleotide sequence ID" value="NZ_CP144224.1"/>
</dbReference>
<dbReference type="Gene3D" id="3.40.50.150">
    <property type="entry name" value="Vaccinia Virus protein VP39"/>
    <property type="match status" value="1"/>
</dbReference>
<keyword evidence="1 4" id="KW-0489">Methyltransferase</keyword>
<dbReference type="InterPro" id="IPR041698">
    <property type="entry name" value="Methyltransf_25"/>
</dbReference>
<dbReference type="GO" id="GO:0008168">
    <property type="term" value="F:methyltransferase activity"/>
    <property type="evidence" value="ECO:0007669"/>
    <property type="project" value="UniProtKB-KW"/>
</dbReference>
<dbReference type="Proteomes" id="UP001285636">
    <property type="component" value="Unassembled WGS sequence"/>
</dbReference>
<protein>
    <submittedName>
        <fullName evidence="4">Class I SAM-dependent methyltransferase</fullName>
        <ecNumber evidence="4">2.1.1.-</ecNumber>
    </submittedName>
</protein>
<dbReference type="GO" id="GO:0032259">
    <property type="term" value="P:methylation"/>
    <property type="evidence" value="ECO:0007669"/>
    <property type="project" value="UniProtKB-KW"/>
</dbReference>
<organism evidence="4 5">
    <name type="scientific">Alkalihalophilus pseudofirmus</name>
    <name type="common">Bacillus pseudofirmus</name>
    <dbReference type="NCBI Taxonomy" id="79885"/>
    <lineage>
        <taxon>Bacteria</taxon>
        <taxon>Bacillati</taxon>
        <taxon>Bacillota</taxon>
        <taxon>Bacilli</taxon>
        <taxon>Bacillales</taxon>
        <taxon>Bacillaceae</taxon>
        <taxon>Alkalihalophilus</taxon>
    </lineage>
</organism>
<sequence length="250" mass="28417">MNYQVFAALYDQLMADAPYDEWLSFTKKTLGVDHLEGIQILDVGCGTGELLLSMLDEGADVTGVDLSSEMLVVARDKCMKKGVSPLLIHQDMRKLGDLGQYDLATIFCDSLNYLETPDDVKAALHSVSQNVVDNGWLLFDVHSISKIEDEFIGQTFADAEEEISYIWHSFPGEHQNSVEHELTFFVKQENGLYERYEELHKQRTYSVEEYTTWLLEAGFKVEAVTADFSSEIPSEESMRIFFAARKKKRG</sequence>
<name>A0AAJ2NK21_ALKPS</name>
<evidence type="ECO:0000256" key="2">
    <source>
        <dbReference type="ARBA" id="ARBA00022679"/>
    </source>
</evidence>
<proteinExistence type="predicted"/>
<gene>
    <name evidence="4" type="ORF">RYX45_01860</name>
</gene>
<dbReference type="Pfam" id="PF13649">
    <property type="entry name" value="Methyltransf_25"/>
    <property type="match status" value="1"/>
</dbReference>
<evidence type="ECO:0000256" key="1">
    <source>
        <dbReference type="ARBA" id="ARBA00022603"/>
    </source>
</evidence>